<dbReference type="Proteomes" id="UP000026961">
    <property type="component" value="Chromosome 9"/>
</dbReference>
<proteinExistence type="predicted"/>
<feature type="compositionally biased region" description="Basic residues" evidence="1">
    <location>
        <begin position="10"/>
        <end position="33"/>
    </location>
</feature>
<sequence>MAGEGTGASRRQRGRPRRRRGGGGGRKRKRVMMRRLTLVDVGGGGQALTLGGARWERRASATPTPATTQHAPPMPGGPSRVADADDDDELSRLLSLAEANLDAGHLRAAHKHAPRTTHLDPDSPRGSLLLTAIFVLVADHSFHRATLLLPDSDSQGSPLSPSALRRHYKSLSKSLRSCSLSSSPVVFSTIKEALRRVANAYAAPALVRVSVDFSSAVVGDGGAVPPGLAPVAILRAV</sequence>
<feature type="region of interest" description="Disordered" evidence="1">
    <location>
        <begin position="1"/>
        <end position="35"/>
    </location>
</feature>
<evidence type="ECO:0000313" key="3">
    <source>
        <dbReference type="Proteomes" id="UP000026961"/>
    </source>
</evidence>
<reference evidence="2" key="1">
    <citation type="submission" date="2015-04" db="UniProtKB">
        <authorList>
            <consortium name="EnsemblPlants"/>
        </authorList>
    </citation>
    <scope>IDENTIFICATION</scope>
</reference>
<feature type="region of interest" description="Disordered" evidence="1">
    <location>
        <begin position="50"/>
        <end position="85"/>
    </location>
</feature>
<organism evidence="2">
    <name type="scientific">Oryza glumipatula</name>
    <dbReference type="NCBI Taxonomy" id="40148"/>
    <lineage>
        <taxon>Eukaryota</taxon>
        <taxon>Viridiplantae</taxon>
        <taxon>Streptophyta</taxon>
        <taxon>Embryophyta</taxon>
        <taxon>Tracheophyta</taxon>
        <taxon>Spermatophyta</taxon>
        <taxon>Magnoliopsida</taxon>
        <taxon>Liliopsida</taxon>
        <taxon>Poales</taxon>
        <taxon>Poaceae</taxon>
        <taxon>BOP clade</taxon>
        <taxon>Oryzoideae</taxon>
        <taxon>Oryzeae</taxon>
        <taxon>Oryzinae</taxon>
        <taxon>Oryza</taxon>
    </lineage>
</organism>
<evidence type="ECO:0000313" key="2">
    <source>
        <dbReference type="EnsemblPlants" id="OGLUM09G02690.1"/>
    </source>
</evidence>
<dbReference type="Gramene" id="OGLUM09G02690.1">
    <property type="protein sequence ID" value="OGLUM09G02690.1"/>
    <property type="gene ID" value="OGLUM09G02690"/>
</dbReference>
<protein>
    <submittedName>
        <fullName evidence="2">Uncharacterized protein</fullName>
    </submittedName>
</protein>
<dbReference type="EnsemblPlants" id="OGLUM09G02690.1">
    <property type="protein sequence ID" value="OGLUM09G02690.1"/>
    <property type="gene ID" value="OGLUM09G02690"/>
</dbReference>
<dbReference type="AlphaFoldDB" id="A0A0E0B052"/>
<reference evidence="2" key="2">
    <citation type="submission" date="2018-05" db="EMBL/GenBank/DDBJ databases">
        <title>OgluRS3 (Oryza glumaepatula Reference Sequence Version 3).</title>
        <authorList>
            <person name="Zhang J."/>
            <person name="Kudrna D."/>
            <person name="Lee S."/>
            <person name="Talag J."/>
            <person name="Welchert J."/>
            <person name="Wing R.A."/>
        </authorList>
    </citation>
    <scope>NUCLEOTIDE SEQUENCE [LARGE SCALE GENOMIC DNA]</scope>
</reference>
<feature type="compositionally biased region" description="Low complexity" evidence="1">
    <location>
        <begin position="60"/>
        <end position="71"/>
    </location>
</feature>
<evidence type="ECO:0000256" key="1">
    <source>
        <dbReference type="SAM" id="MobiDB-lite"/>
    </source>
</evidence>
<name>A0A0E0B052_9ORYZ</name>
<accession>A0A0E0B052</accession>
<keyword evidence="3" id="KW-1185">Reference proteome</keyword>
<dbReference type="HOGENOM" id="CLU_1172255_0_0_1"/>